<gene>
    <name evidence="4" type="ORF">LMG32879_002670</name>
</gene>
<reference evidence="4" key="1">
    <citation type="submission" date="2023-03" db="EMBL/GenBank/DDBJ databases">
        <authorList>
            <person name="Cleenwerck I."/>
        </authorList>
    </citation>
    <scope>NUCLEOTIDE SEQUENCE</scope>
    <source>
        <strain evidence="4">LMG 32879</strain>
    </source>
</reference>
<dbReference type="Pfam" id="PF00226">
    <property type="entry name" value="DnaJ"/>
    <property type="match status" value="1"/>
</dbReference>
<dbReference type="Proteomes" id="UP001176960">
    <property type="component" value="Unassembled WGS sequence"/>
</dbReference>
<dbReference type="GO" id="GO:0042026">
    <property type="term" value="P:protein refolding"/>
    <property type="evidence" value="ECO:0007669"/>
    <property type="project" value="TreeGrafter"/>
</dbReference>
<dbReference type="InterPro" id="IPR008971">
    <property type="entry name" value="HSP40/DnaJ_pept-bd"/>
</dbReference>
<evidence type="ECO:0000256" key="2">
    <source>
        <dbReference type="SAM" id="MobiDB-lite"/>
    </source>
</evidence>
<feature type="compositionally biased region" description="Gly residues" evidence="2">
    <location>
        <begin position="79"/>
        <end position="96"/>
    </location>
</feature>
<sequence length="305" mass="31995">MSDPYAALGLTRAATDKEIRSAYRKLAKDYHPDHNPDNKSAEEKFKAVSAAYNILGDKEKRARFDNGEIDADGNERAPFGGGHGGQPGGGFSGFGGGEFSQEDLGSFFDMFGGGFGGAAGNGRRRSTRGADRSYSLQVSFEDAVLGGTQRVTLPEAGTIEVRIPPGIEDGQTLRLAGKGGPGRRATKDGEAGPNGDALITVQVAPSTIYTRDGRNLRSELAVNFRTAILGGKITVPTPKGPVTMKVPPHSDAGTTLRLGGRGIAEHGGQKAGDLYVRLRIEIGKVDPALEAFLVKQEAGATPQEA</sequence>
<feature type="domain" description="J" evidence="3">
    <location>
        <begin position="3"/>
        <end position="68"/>
    </location>
</feature>
<dbReference type="Pfam" id="PF01556">
    <property type="entry name" value="DnaJ_C"/>
    <property type="match status" value="1"/>
</dbReference>
<dbReference type="PROSITE" id="PS50076">
    <property type="entry name" value="DNAJ_2"/>
    <property type="match status" value="1"/>
</dbReference>
<accession>A0AA35XYY7</accession>
<dbReference type="PANTHER" id="PTHR43096">
    <property type="entry name" value="DNAJ HOMOLOG 1, MITOCHONDRIAL-RELATED"/>
    <property type="match status" value="1"/>
</dbReference>
<evidence type="ECO:0000259" key="3">
    <source>
        <dbReference type="PROSITE" id="PS50076"/>
    </source>
</evidence>
<feature type="region of interest" description="Disordered" evidence="2">
    <location>
        <begin position="71"/>
        <end position="96"/>
    </location>
</feature>
<dbReference type="EMBL" id="CATKSH010000024">
    <property type="protein sequence ID" value="CAI9121816.1"/>
    <property type="molecule type" value="Genomic_DNA"/>
</dbReference>
<dbReference type="CDD" id="cd10747">
    <property type="entry name" value="DnaJ_C"/>
    <property type="match status" value="1"/>
</dbReference>
<dbReference type="SMART" id="SM00271">
    <property type="entry name" value="DnaJ"/>
    <property type="match status" value="1"/>
</dbReference>
<keyword evidence="5" id="KW-1185">Reference proteome</keyword>
<dbReference type="RefSeq" id="WP_289840961.1">
    <property type="nucleotide sequence ID" value="NZ_CATKSH010000024.1"/>
</dbReference>
<dbReference type="PRINTS" id="PR00625">
    <property type="entry name" value="JDOMAIN"/>
</dbReference>
<evidence type="ECO:0000313" key="5">
    <source>
        <dbReference type="Proteomes" id="UP001176960"/>
    </source>
</evidence>
<dbReference type="InterPro" id="IPR002939">
    <property type="entry name" value="DnaJ_C"/>
</dbReference>
<dbReference type="SUPFAM" id="SSF46565">
    <property type="entry name" value="Chaperone J-domain"/>
    <property type="match status" value="1"/>
</dbReference>
<dbReference type="AlphaFoldDB" id="A0AA35XYY7"/>
<dbReference type="GO" id="GO:0005737">
    <property type="term" value="C:cytoplasm"/>
    <property type="evidence" value="ECO:0007669"/>
    <property type="project" value="TreeGrafter"/>
</dbReference>
<dbReference type="Gene3D" id="1.10.287.110">
    <property type="entry name" value="DnaJ domain"/>
    <property type="match status" value="1"/>
</dbReference>
<feature type="region of interest" description="Disordered" evidence="2">
    <location>
        <begin position="170"/>
        <end position="194"/>
    </location>
</feature>
<evidence type="ECO:0000256" key="1">
    <source>
        <dbReference type="ARBA" id="ARBA00023186"/>
    </source>
</evidence>
<comment type="caution">
    <text evidence="4">The sequence shown here is derived from an EMBL/GenBank/DDBJ whole genome shotgun (WGS) entry which is preliminary data.</text>
</comment>
<dbReference type="InterPro" id="IPR001623">
    <property type="entry name" value="DnaJ_domain"/>
</dbReference>
<dbReference type="CDD" id="cd06257">
    <property type="entry name" value="DnaJ"/>
    <property type="match status" value="1"/>
</dbReference>
<evidence type="ECO:0000313" key="4">
    <source>
        <dbReference type="EMBL" id="CAI9121816.1"/>
    </source>
</evidence>
<dbReference type="GO" id="GO:0051082">
    <property type="term" value="F:unfolded protein binding"/>
    <property type="evidence" value="ECO:0007669"/>
    <property type="project" value="InterPro"/>
</dbReference>
<protein>
    <submittedName>
        <fullName evidence="4">DnaJ domain-containing protein</fullName>
    </submittedName>
</protein>
<organism evidence="4 5">
    <name type="scientific">Brytella acorum</name>
    <dbReference type="NCBI Taxonomy" id="2959299"/>
    <lineage>
        <taxon>Bacteria</taxon>
        <taxon>Pseudomonadati</taxon>
        <taxon>Pseudomonadota</taxon>
        <taxon>Alphaproteobacteria</taxon>
        <taxon>Acetobacterales</taxon>
        <taxon>Acetobacteraceae</taxon>
        <taxon>Brytella</taxon>
    </lineage>
</organism>
<dbReference type="InterPro" id="IPR036869">
    <property type="entry name" value="J_dom_sf"/>
</dbReference>
<dbReference type="InterPro" id="IPR018253">
    <property type="entry name" value="DnaJ_domain_CS"/>
</dbReference>
<dbReference type="PANTHER" id="PTHR43096:SF52">
    <property type="entry name" value="DNAJ HOMOLOG 1, MITOCHONDRIAL-RELATED"/>
    <property type="match status" value="1"/>
</dbReference>
<keyword evidence="1" id="KW-0143">Chaperone</keyword>
<dbReference type="PROSITE" id="PS00636">
    <property type="entry name" value="DNAJ_1"/>
    <property type="match status" value="1"/>
</dbReference>
<name>A0AA35XYY7_9PROT</name>
<proteinExistence type="predicted"/>
<dbReference type="Gene3D" id="2.60.260.20">
    <property type="entry name" value="Urease metallochaperone UreE, N-terminal domain"/>
    <property type="match status" value="2"/>
</dbReference>
<dbReference type="SUPFAM" id="SSF49493">
    <property type="entry name" value="HSP40/DnaJ peptide-binding domain"/>
    <property type="match status" value="2"/>
</dbReference>